<dbReference type="CDD" id="cd06464">
    <property type="entry name" value="ACD_sHsps-like"/>
    <property type="match status" value="1"/>
</dbReference>
<evidence type="ECO:0000256" key="1">
    <source>
        <dbReference type="PROSITE-ProRule" id="PRU00285"/>
    </source>
</evidence>
<dbReference type="Gene3D" id="2.60.40.790">
    <property type="match status" value="1"/>
</dbReference>
<name>A0A4R8G638_9GAMM</name>
<comment type="similarity">
    <text evidence="1 2">Belongs to the small heat shock protein (HSP20) family.</text>
</comment>
<dbReference type="Proteomes" id="UP000294489">
    <property type="component" value="Unassembled WGS sequence"/>
</dbReference>
<dbReference type="OrthoDB" id="9792695at2"/>
<accession>A0A4R8G638</accession>
<dbReference type="InterPro" id="IPR031107">
    <property type="entry name" value="Small_HSP"/>
</dbReference>
<dbReference type="InterPro" id="IPR008978">
    <property type="entry name" value="HSP20-like_chaperone"/>
</dbReference>
<feature type="region of interest" description="Disordered" evidence="3">
    <location>
        <begin position="1"/>
        <end position="24"/>
    </location>
</feature>
<dbReference type="Pfam" id="PF00011">
    <property type="entry name" value="HSP20"/>
    <property type="match status" value="1"/>
</dbReference>
<evidence type="ECO:0000313" key="7">
    <source>
        <dbReference type="Proteomes" id="UP000294489"/>
    </source>
</evidence>
<evidence type="ECO:0000313" key="6">
    <source>
        <dbReference type="EMBL" id="TDX31618.1"/>
    </source>
</evidence>
<reference evidence="6 7" key="1">
    <citation type="submission" date="2019-03" db="EMBL/GenBank/DDBJ databases">
        <title>Freshwater and sediment microbial communities from various areas in North America, analyzing microbe dynamics in response to fracking.</title>
        <authorList>
            <person name="Lamendella R."/>
        </authorList>
    </citation>
    <scope>NUCLEOTIDE SEQUENCE [LARGE SCALE GENOMIC DNA]</scope>
    <source>
        <strain evidence="6 7">6_TX</strain>
    </source>
</reference>
<dbReference type="PANTHER" id="PTHR11527">
    <property type="entry name" value="HEAT-SHOCK PROTEIN 20 FAMILY MEMBER"/>
    <property type="match status" value="1"/>
</dbReference>
<evidence type="ECO:0000259" key="4">
    <source>
        <dbReference type="PROSITE" id="PS01031"/>
    </source>
</evidence>
<organism evidence="6 7">
    <name type="scientific">Modicisalibacter xianhensis</name>
    <dbReference type="NCBI Taxonomy" id="442341"/>
    <lineage>
        <taxon>Bacteria</taxon>
        <taxon>Pseudomonadati</taxon>
        <taxon>Pseudomonadota</taxon>
        <taxon>Gammaproteobacteria</taxon>
        <taxon>Oceanospirillales</taxon>
        <taxon>Halomonadaceae</taxon>
        <taxon>Modicisalibacter</taxon>
    </lineage>
</organism>
<dbReference type="EMBL" id="SOEC01000003">
    <property type="protein sequence ID" value="TDX31618.1"/>
    <property type="molecule type" value="Genomic_DNA"/>
</dbReference>
<feature type="domain" description="SHSP" evidence="4">
    <location>
        <begin position="57"/>
        <end position="167"/>
    </location>
</feature>
<dbReference type="AlphaFoldDB" id="A0A4R8G638"/>
<keyword evidence="6" id="KW-0346">Stress response</keyword>
<feature type="domain" description="CS" evidence="5">
    <location>
        <begin position="61"/>
        <end position="167"/>
    </location>
</feature>
<proteinExistence type="inferred from homology"/>
<dbReference type="InterPro" id="IPR002068">
    <property type="entry name" value="A-crystallin/Hsp20_dom"/>
</dbReference>
<evidence type="ECO:0000256" key="3">
    <source>
        <dbReference type="SAM" id="MobiDB-lite"/>
    </source>
</evidence>
<dbReference type="InterPro" id="IPR007052">
    <property type="entry name" value="CS_dom"/>
</dbReference>
<comment type="caution">
    <text evidence="6">The sequence shown here is derived from an EMBL/GenBank/DDBJ whole genome shotgun (WGS) entry which is preliminary data.</text>
</comment>
<gene>
    <name evidence="6" type="ORF">DFO67_103216</name>
</gene>
<dbReference type="PROSITE" id="PS51203">
    <property type="entry name" value="CS"/>
    <property type="match status" value="1"/>
</dbReference>
<dbReference type="RefSeq" id="WP_134016444.1">
    <property type="nucleotide sequence ID" value="NZ_SOEC01000003.1"/>
</dbReference>
<evidence type="ECO:0000256" key="2">
    <source>
        <dbReference type="RuleBase" id="RU003616"/>
    </source>
</evidence>
<evidence type="ECO:0000259" key="5">
    <source>
        <dbReference type="PROSITE" id="PS51203"/>
    </source>
</evidence>
<protein>
    <submittedName>
        <fullName evidence="6">Heat shock protein Hsp20</fullName>
    </submittedName>
</protein>
<sequence length="167" mass="19572">MAKSNPKDVTHIDDAPTRQDPHPMRPFENFDHMLEHFFDRGWMRPLFKDSPVWDRFSMFEPRSPRIDMVDRDSEFLIRAEVPGIDRKDLDVSINDNTVTIKGHRETETKEEKGEYYRCEISRGSFARTLPLPSDVDPDKANATFKDGILELTLPKLKEVRRRKIDIG</sequence>
<dbReference type="PROSITE" id="PS01031">
    <property type="entry name" value="SHSP"/>
    <property type="match status" value="1"/>
</dbReference>
<dbReference type="SUPFAM" id="SSF49764">
    <property type="entry name" value="HSP20-like chaperones"/>
    <property type="match status" value="1"/>
</dbReference>